<gene>
    <name evidence="4" type="ORF">H6P81_013523</name>
</gene>
<dbReference type="SUPFAM" id="SSF57850">
    <property type="entry name" value="RING/U-box"/>
    <property type="match status" value="1"/>
</dbReference>
<dbReference type="CDD" id="cd16448">
    <property type="entry name" value="RING-H2"/>
    <property type="match status" value="1"/>
</dbReference>
<keyword evidence="1" id="KW-0862">Zinc</keyword>
<feature type="domain" description="RING-type" evidence="3">
    <location>
        <begin position="28"/>
        <end position="73"/>
    </location>
</feature>
<dbReference type="PANTHER" id="PTHR46798:SF19">
    <property type="entry name" value="OS09G0511500 PROTEIN"/>
    <property type="match status" value="1"/>
</dbReference>
<dbReference type="Proteomes" id="UP000825729">
    <property type="component" value="Unassembled WGS sequence"/>
</dbReference>
<dbReference type="InterPro" id="IPR013083">
    <property type="entry name" value="Znf_RING/FYVE/PHD"/>
</dbReference>
<dbReference type="Gene3D" id="3.30.40.10">
    <property type="entry name" value="Zinc/RING finger domain, C3HC4 (zinc finger)"/>
    <property type="match status" value="1"/>
</dbReference>
<feature type="region of interest" description="Disordered" evidence="2">
    <location>
        <begin position="1"/>
        <end position="25"/>
    </location>
</feature>
<dbReference type="GO" id="GO:0004842">
    <property type="term" value="F:ubiquitin-protein transferase activity"/>
    <property type="evidence" value="ECO:0007669"/>
    <property type="project" value="InterPro"/>
</dbReference>
<sequence>MDLQRSGLPEEDRKEESYGGDGSSSVSCSICLEVVVDRGERSIAKLQCGHEFHLDCIGSAFNAKGAMQCPNCRKVEKGQWLYANGYRSFADFNVEDLVNEDLYDLGYSDLPFGLQWCPFRGFMQLSSLFEEGEPQPNPYHDMLGHAAFGDPSNASSSGAHVCPYLALHGFPHPIHPPPANAGTEAVPEAAATFHRHPTAADVMNSHGFSSAEPRPHSWQHVPHPFTAPASVGTLNNTEQPLSQMPARLPRNESGGQQRVGSFVHPLHFIHGSVARAGSSLVASLVPPVVGDGRGHTRGPGGHHVYQQSASSSSSLRSPPFAPVRRSRPRGLALISTAGGNASGEASGFYGFSVSGSVSLTHQDGENAGRRFDRVYGWVREGFAPLPWVPVEGEAQWWNPFHSNQNPHQVGGAESMTRSYFPQRVLPERVAQGRPDTAYQRLTLYGIGFVDWCWDADIYLKPLLLLSVNPLVFSAKVLTQSKGIRGLHQIEIKRLHLNISSGKQ</sequence>
<dbReference type="GO" id="GO:0008270">
    <property type="term" value="F:zinc ion binding"/>
    <property type="evidence" value="ECO:0007669"/>
    <property type="project" value="UniProtKB-KW"/>
</dbReference>
<comment type="caution">
    <text evidence="4">The sequence shown here is derived from an EMBL/GenBank/DDBJ whole genome shotgun (WGS) entry which is preliminary data.</text>
</comment>
<dbReference type="Pfam" id="PF13639">
    <property type="entry name" value="zf-RING_2"/>
    <property type="match status" value="1"/>
</dbReference>
<feature type="compositionally biased region" description="Low complexity" evidence="2">
    <location>
        <begin position="308"/>
        <end position="317"/>
    </location>
</feature>
<protein>
    <recommendedName>
        <fullName evidence="3">RING-type domain-containing protein</fullName>
    </recommendedName>
</protein>
<dbReference type="InterPro" id="IPR001841">
    <property type="entry name" value="Znf_RING"/>
</dbReference>
<evidence type="ECO:0000256" key="2">
    <source>
        <dbReference type="SAM" id="MobiDB-lite"/>
    </source>
</evidence>
<evidence type="ECO:0000259" key="3">
    <source>
        <dbReference type="PROSITE" id="PS50089"/>
    </source>
</evidence>
<dbReference type="PROSITE" id="PS50089">
    <property type="entry name" value="ZF_RING_2"/>
    <property type="match status" value="1"/>
</dbReference>
<reference evidence="4 5" key="1">
    <citation type="submission" date="2021-07" db="EMBL/GenBank/DDBJ databases">
        <title>The Aristolochia fimbriata genome: insights into angiosperm evolution, floral development and chemical biosynthesis.</title>
        <authorList>
            <person name="Jiao Y."/>
        </authorList>
    </citation>
    <scope>NUCLEOTIDE SEQUENCE [LARGE SCALE GENOMIC DNA]</scope>
    <source>
        <strain evidence="4">IBCAS-2021</strain>
        <tissue evidence="4">Leaf</tissue>
    </source>
</reference>
<proteinExistence type="predicted"/>
<dbReference type="InterPro" id="IPR044274">
    <property type="entry name" value="RFI2"/>
</dbReference>
<accession>A0AAV7EEY8</accession>
<evidence type="ECO:0000313" key="4">
    <source>
        <dbReference type="EMBL" id="KAG9447395.1"/>
    </source>
</evidence>
<dbReference type="PANTHER" id="PTHR46798">
    <property type="entry name" value="OS09G0511500 PROTEIN"/>
    <property type="match status" value="1"/>
</dbReference>
<keyword evidence="1" id="KW-0863">Zinc-finger</keyword>
<dbReference type="EMBL" id="JAINDJ010000005">
    <property type="protein sequence ID" value="KAG9447395.1"/>
    <property type="molecule type" value="Genomic_DNA"/>
</dbReference>
<keyword evidence="5" id="KW-1185">Reference proteome</keyword>
<name>A0AAV7EEY8_ARIFI</name>
<feature type="region of interest" description="Disordered" evidence="2">
    <location>
        <begin position="291"/>
        <end position="326"/>
    </location>
</feature>
<evidence type="ECO:0000313" key="5">
    <source>
        <dbReference type="Proteomes" id="UP000825729"/>
    </source>
</evidence>
<evidence type="ECO:0000256" key="1">
    <source>
        <dbReference type="PROSITE-ProRule" id="PRU00175"/>
    </source>
</evidence>
<dbReference type="SMART" id="SM00184">
    <property type="entry name" value="RING"/>
    <property type="match status" value="1"/>
</dbReference>
<dbReference type="AlphaFoldDB" id="A0AAV7EEY8"/>
<organism evidence="4 5">
    <name type="scientific">Aristolochia fimbriata</name>
    <name type="common">White veined hardy Dutchman's pipe vine</name>
    <dbReference type="NCBI Taxonomy" id="158543"/>
    <lineage>
        <taxon>Eukaryota</taxon>
        <taxon>Viridiplantae</taxon>
        <taxon>Streptophyta</taxon>
        <taxon>Embryophyta</taxon>
        <taxon>Tracheophyta</taxon>
        <taxon>Spermatophyta</taxon>
        <taxon>Magnoliopsida</taxon>
        <taxon>Magnoliidae</taxon>
        <taxon>Piperales</taxon>
        <taxon>Aristolochiaceae</taxon>
        <taxon>Aristolochia</taxon>
    </lineage>
</organism>
<keyword evidence="1" id="KW-0479">Metal-binding</keyword>
<feature type="compositionally biased region" description="Basic and acidic residues" evidence="2">
    <location>
        <begin position="8"/>
        <end position="17"/>
    </location>
</feature>